<dbReference type="EMBL" id="KV417293">
    <property type="protein sequence ID" value="KZO94714.1"/>
    <property type="molecule type" value="Genomic_DNA"/>
</dbReference>
<dbReference type="GO" id="GO:0044183">
    <property type="term" value="F:protein folding chaperone"/>
    <property type="evidence" value="ECO:0007669"/>
    <property type="project" value="InterPro"/>
</dbReference>
<dbReference type="AlphaFoldDB" id="A0A167KJQ8"/>
<name>A0A167KJQ8_CALVF</name>
<feature type="compositionally biased region" description="Basic and acidic residues" evidence="5">
    <location>
        <begin position="1"/>
        <end position="10"/>
    </location>
</feature>
<dbReference type="InterPro" id="IPR005351">
    <property type="entry name" value="ASTER"/>
</dbReference>
<dbReference type="GO" id="GO:0045048">
    <property type="term" value="P:protein insertion into ER membrane"/>
    <property type="evidence" value="ECO:0007669"/>
    <property type="project" value="InterPro"/>
</dbReference>
<evidence type="ECO:0000256" key="3">
    <source>
        <dbReference type="ARBA" id="ARBA00022989"/>
    </source>
</evidence>
<evidence type="ECO:0000256" key="1">
    <source>
        <dbReference type="ARBA" id="ARBA00004370"/>
    </source>
</evidence>
<protein>
    <submittedName>
        <fullName evidence="7">Uncharacterized protein</fullName>
    </submittedName>
</protein>
<gene>
    <name evidence="7" type="ORF">CALVIDRAFT_538822</name>
</gene>
<feature type="transmembrane region" description="Helical" evidence="6">
    <location>
        <begin position="47"/>
        <end position="63"/>
    </location>
</feature>
<sequence length="115" mass="12152">MAVDDPRDASNETAVTLPKSWRQQDSDYAGGASMMFSGATMLTRNRFMGWGALLLAVASLSNQKPMRTKESQTGGPLSSILFALATIVTAYVPMLIVNPATQKATSVPLSTAQAA</sequence>
<evidence type="ECO:0000313" key="8">
    <source>
        <dbReference type="Proteomes" id="UP000076738"/>
    </source>
</evidence>
<comment type="subcellular location">
    <subcellularLocation>
        <location evidence="1">Membrane</location>
    </subcellularLocation>
</comment>
<evidence type="ECO:0000256" key="2">
    <source>
        <dbReference type="ARBA" id="ARBA00022692"/>
    </source>
</evidence>
<keyword evidence="3 6" id="KW-1133">Transmembrane helix</keyword>
<evidence type="ECO:0000256" key="5">
    <source>
        <dbReference type="SAM" id="MobiDB-lite"/>
    </source>
</evidence>
<evidence type="ECO:0000313" key="7">
    <source>
        <dbReference type="EMBL" id="KZO94714.1"/>
    </source>
</evidence>
<organism evidence="7 8">
    <name type="scientific">Calocera viscosa (strain TUFC12733)</name>
    <dbReference type="NCBI Taxonomy" id="1330018"/>
    <lineage>
        <taxon>Eukaryota</taxon>
        <taxon>Fungi</taxon>
        <taxon>Dikarya</taxon>
        <taxon>Basidiomycota</taxon>
        <taxon>Agaricomycotina</taxon>
        <taxon>Dacrymycetes</taxon>
        <taxon>Dacrymycetales</taxon>
        <taxon>Dacrymycetaceae</taxon>
        <taxon>Calocera</taxon>
    </lineage>
</organism>
<dbReference type="OrthoDB" id="284718at2759"/>
<dbReference type="GO" id="GO:0005789">
    <property type="term" value="C:endoplasmic reticulum membrane"/>
    <property type="evidence" value="ECO:0007669"/>
    <property type="project" value="InterPro"/>
</dbReference>
<keyword evidence="8" id="KW-1185">Reference proteome</keyword>
<dbReference type="Proteomes" id="UP000076738">
    <property type="component" value="Unassembled WGS sequence"/>
</dbReference>
<dbReference type="STRING" id="1330018.A0A167KJQ8"/>
<evidence type="ECO:0000256" key="6">
    <source>
        <dbReference type="SAM" id="Phobius"/>
    </source>
</evidence>
<evidence type="ECO:0000256" key="4">
    <source>
        <dbReference type="ARBA" id="ARBA00023136"/>
    </source>
</evidence>
<reference evidence="7 8" key="1">
    <citation type="journal article" date="2016" name="Mol. Biol. Evol.">
        <title>Comparative Genomics of Early-Diverging Mushroom-Forming Fungi Provides Insights into the Origins of Lignocellulose Decay Capabilities.</title>
        <authorList>
            <person name="Nagy L.G."/>
            <person name="Riley R."/>
            <person name="Tritt A."/>
            <person name="Adam C."/>
            <person name="Daum C."/>
            <person name="Floudas D."/>
            <person name="Sun H."/>
            <person name="Yadav J.S."/>
            <person name="Pangilinan J."/>
            <person name="Larsson K.H."/>
            <person name="Matsuura K."/>
            <person name="Barry K."/>
            <person name="Labutti K."/>
            <person name="Kuo R."/>
            <person name="Ohm R.A."/>
            <person name="Bhattacharya S.S."/>
            <person name="Shirouzu T."/>
            <person name="Yoshinaga Y."/>
            <person name="Martin F.M."/>
            <person name="Grigoriev I.V."/>
            <person name="Hibbett D.S."/>
        </authorList>
    </citation>
    <scope>NUCLEOTIDE SEQUENCE [LARGE SCALE GENOMIC DNA]</scope>
    <source>
        <strain evidence="7 8">TUFC12733</strain>
    </source>
</reference>
<accession>A0A167KJQ8</accession>
<proteinExistence type="predicted"/>
<feature type="transmembrane region" description="Helical" evidence="6">
    <location>
        <begin position="75"/>
        <end position="96"/>
    </location>
</feature>
<dbReference type="Pfam" id="PF03669">
    <property type="entry name" value="ASTER"/>
    <property type="match status" value="1"/>
</dbReference>
<keyword evidence="4 6" id="KW-0472">Membrane</keyword>
<feature type="region of interest" description="Disordered" evidence="5">
    <location>
        <begin position="1"/>
        <end position="21"/>
    </location>
</feature>
<keyword evidence="2 6" id="KW-0812">Transmembrane</keyword>